<feature type="domain" description="Copper amine oxidase-like N-terminal" evidence="1">
    <location>
        <begin position="23"/>
        <end position="85"/>
    </location>
</feature>
<dbReference type="Pfam" id="PF07833">
    <property type="entry name" value="Cu_amine_oxidN1"/>
    <property type="match status" value="1"/>
</dbReference>
<reference evidence="3" key="1">
    <citation type="journal article" date="2019" name="Int. J. Syst. Evol. Microbiol.">
        <title>The Global Catalogue of Microorganisms (GCM) 10K type strain sequencing project: providing services to taxonomists for standard genome sequencing and annotation.</title>
        <authorList>
            <consortium name="The Broad Institute Genomics Platform"/>
            <consortium name="The Broad Institute Genome Sequencing Center for Infectious Disease"/>
            <person name="Wu L."/>
            <person name="Ma J."/>
        </authorList>
    </citation>
    <scope>NUCLEOTIDE SEQUENCE [LARGE SCALE GENOMIC DNA]</scope>
    <source>
        <strain evidence="3">KACC 11904</strain>
    </source>
</reference>
<comment type="caution">
    <text evidence="2">The sequence shown here is derived from an EMBL/GenBank/DDBJ whole genome shotgun (WGS) entry which is preliminary data.</text>
</comment>
<dbReference type="EMBL" id="JBHSMJ010000017">
    <property type="protein sequence ID" value="MFC5449073.1"/>
    <property type="molecule type" value="Genomic_DNA"/>
</dbReference>
<keyword evidence="3" id="KW-1185">Reference proteome</keyword>
<evidence type="ECO:0000313" key="3">
    <source>
        <dbReference type="Proteomes" id="UP001596044"/>
    </source>
</evidence>
<dbReference type="SUPFAM" id="SSF55383">
    <property type="entry name" value="Copper amine oxidase, domain N"/>
    <property type="match status" value="1"/>
</dbReference>
<sequence length="260" mass="28532">MRKELKGMVIGSILTSLLIGGTALASGYKSTIEVLFNNINLSVNGKKVASDNILYNGTTYVPLRDAANLLGKQVGWDAATNTASINDPGFMPANATTPDQTATWKQGESDYDMLLPVVFKDRTARILVGLDHPNGIKFQIIFDDFGWPLPLDNSGNDVFNSYGDLKDNYSVQATLHDFDNDGNPEIVVTVGDQLINGHVWVFSYTSVSDTSKINPMKLELSEPIQEKVELDKNKVVIPYGSQGLFTEFDYTNGHFAKSVQ</sequence>
<evidence type="ECO:0000313" key="2">
    <source>
        <dbReference type="EMBL" id="MFC5449073.1"/>
    </source>
</evidence>
<dbReference type="InterPro" id="IPR012854">
    <property type="entry name" value="Cu_amine_oxidase-like_N"/>
</dbReference>
<organism evidence="2 3">
    <name type="scientific">Paenibacillus aestuarii</name>
    <dbReference type="NCBI Taxonomy" id="516965"/>
    <lineage>
        <taxon>Bacteria</taxon>
        <taxon>Bacillati</taxon>
        <taxon>Bacillota</taxon>
        <taxon>Bacilli</taxon>
        <taxon>Bacillales</taxon>
        <taxon>Paenibacillaceae</taxon>
        <taxon>Paenibacillus</taxon>
    </lineage>
</organism>
<name>A0ABW0K6N0_9BACL</name>
<dbReference type="InterPro" id="IPR036582">
    <property type="entry name" value="Mao_N_sf"/>
</dbReference>
<gene>
    <name evidence="2" type="ORF">ACFPOG_12440</name>
</gene>
<dbReference type="RefSeq" id="WP_377524635.1">
    <property type="nucleotide sequence ID" value="NZ_JBHSMJ010000017.1"/>
</dbReference>
<dbReference type="Proteomes" id="UP001596044">
    <property type="component" value="Unassembled WGS sequence"/>
</dbReference>
<evidence type="ECO:0000259" key="1">
    <source>
        <dbReference type="Pfam" id="PF07833"/>
    </source>
</evidence>
<proteinExistence type="predicted"/>
<protein>
    <submittedName>
        <fullName evidence="2">Stalk domain-containing protein</fullName>
    </submittedName>
</protein>
<accession>A0ABW0K6N0</accession>